<dbReference type="STRING" id="246786.GS18_0214390"/>
<reference evidence="2 3" key="1">
    <citation type="journal article" date="2005" name="Int. J. Syst. Evol. Microbiol.">
        <title>Bacillus cibi sp. nov., isolated from jeotgal, a traditional Korean fermented seafood.</title>
        <authorList>
            <person name="Yoon J.H."/>
            <person name="Lee C.H."/>
            <person name="Oh T.K."/>
        </authorList>
    </citation>
    <scope>NUCLEOTIDE SEQUENCE [LARGE SCALE GENOMIC DNA]</scope>
    <source>
        <strain evidence="2 3">DSM 16189</strain>
    </source>
</reference>
<name>A0A084GQX7_METID</name>
<proteinExistence type="predicted"/>
<organism evidence="2 3">
    <name type="scientific">Metabacillus indicus</name>
    <name type="common">Bacillus indicus</name>
    <dbReference type="NCBI Taxonomy" id="246786"/>
    <lineage>
        <taxon>Bacteria</taxon>
        <taxon>Bacillati</taxon>
        <taxon>Bacillota</taxon>
        <taxon>Bacilli</taxon>
        <taxon>Bacillales</taxon>
        <taxon>Bacillaceae</taxon>
        <taxon>Metabacillus</taxon>
    </lineage>
</organism>
<dbReference type="PANTHER" id="PTHR38663">
    <property type="match status" value="1"/>
</dbReference>
<sequence length="385" mass="43462">MYEWIIIGGGVQGMTMASFLLQSKKTEAEKLKVIDPHSKPLENWRNCTEAISMPFLRSPSVHHIEMNPFGLERFSKQQGHHGFYGRFKRPSLELFKTHCDHIYRELNLENCWIQGRTKTLNKTGEHWKVTLADGKTLISENVVLAIGIGEQPHWPEWAEAAKKNFDHIYHVFDKNLNLGNLPGPVVVIGGGMTAAHLSNKLAGLYPGEVTMLKRHPFRVKLFDSDPGWLGPKKQRTFRMNADYTSRRNHIKSARHRGSITRDLQIKLHHLKKRGMLEWKDFEVEQAEAEGKTLTLNGKDGSLIQAGSVILATGFMPSLPGKEWINPLIEREKLTCADCGYPIVNEHLQWDRGLYVTGALAELQVGPIARNISGARQAAELILSGL</sequence>
<dbReference type="Pfam" id="PF07992">
    <property type="entry name" value="Pyr_redox_2"/>
    <property type="match status" value="1"/>
</dbReference>
<dbReference type="OrthoDB" id="370110at2"/>
<evidence type="ECO:0000259" key="1">
    <source>
        <dbReference type="Pfam" id="PF07992"/>
    </source>
</evidence>
<evidence type="ECO:0000313" key="2">
    <source>
        <dbReference type="EMBL" id="KEZ49739.1"/>
    </source>
</evidence>
<dbReference type="InterPro" id="IPR023753">
    <property type="entry name" value="FAD/NAD-binding_dom"/>
</dbReference>
<feature type="domain" description="FAD/NAD(P)-binding" evidence="1">
    <location>
        <begin position="4"/>
        <end position="218"/>
    </location>
</feature>
<dbReference type="SUPFAM" id="SSF51905">
    <property type="entry name" value="FAD/NAD(P)-binding domain"/>
    <property type="match status" value="1"/>
</dbReference>
<comment type="caution">
    <text evidence="2">The sequence shown here is derived from an EMBL/GenBank/DDBJ whole genome shotgun (WGS) entry which is preliminary data.</text>
</comment>
<dbReference type="InterPro" id="IPR036188">
    <property type="entry name" value="FAD/NAD-bd_sf"/>
</dbReference>
<accession>A0A084GQX7</accession>
<dbReference type="GO" id="GO:0016491">
    <property type="term" value="F:oxidoreductase activity"/>
    <property type="evidence" value="ECO:0007669"/>
    <property type="project" value="InterPro"/>
</dbReference>
<dbReference type="PRINTS" id="PR00368">
    <property type="entry name" value="FADPNR"/>
</dbReference>
<dbReference type="PANTHER" id="PTHR38663:SF1">
    <property type="entry name" value="L-ORNITHINE N(5)-MONOOXYGENASE"/>
    <property type="match status" value="1"/>
</dbReference>
<keyword evidence="3" id="KW-1185">Reference proteome</keyword>
<dbReference type="Proteomes" id="UP000028549">
    <property type="component" value="Unassembled WGS sequence"/>
</dbReference>
<dbReference type="AlphaFoldDB" id="A0A084GQX7"/>
<dbReference type="Gene3D" id="3.50.50.60">
    <property type="entry name" value="FAD/NAD(P)-binding domain"/>
    <property type="match status" value="1"/>
</dbReference>
<gene>
    <name evidence="2" type="ORF">GS18_0214390</name>
</gene>
<dbReference type="RefSeq" id="WP_029566185.1">
    <property type="nucleotide sequence ID" value="NZ_CANLZQ010000001.1"/>
</dbReference>
<protein>
    <recommendedName>
        <fullName evidence="1">FAD/NAD(P)-binding domain-containing protein</fullName>
    </recommendedName>
</protein>
<evidence type="ECO:0000313" key="3">
    <source>
        <dbReference type="Proteomes" id="UP000028549"/>
    </source>
</evidence>
<dbReference type="EMBL" id="JNVC02000008">
    <property type="protein sequence ID" value="KEZ49739.1"/>
    <property type="molecule type" value="Genomic_DNA"/>
</dbReference>